<organism evidence="4 5">
    <name type="scientific">Ephemerocybe angulata</name>
    <dbReference type="NCBI Taxonomy" id="980116"/>
    <lineage>
        <taxon>Eukaryota</taxon>
        <taxon>Fungi</taxon>
        <taxon>Dikarya</taxon>
        <taxon>Basidiomycota</taxon>
        <taxon>Agaricomycotina</taxon>
        <taxon>Agaricomycetes</taxon>
        <taxon>Agaricomycetidae</taxon>
        <taxon>Agaricales</taxon>
        <taxon>Agaricineae</taxon>
        <taxon>Psathyrellaceae</taxon>
        <taxon>Ephemerocybe</taxon>
    </lineage>
</organism>
<dbReference type="EMBL" id="JAACJK010000001">
    <property type="protein sequence ID" value="KAF5341997.1"/>
    <property type="molecule type" value="Genomic_DNA"/>
</dbReference>
<feature type="region of interest" description="Disordered" evidence="2">
    <location>
        <begin position="52"/>
        <end position="110"/>
    </location>
</feature>
<gene>
    <name evidence="4" type="ORF">D9611_001440</name>
</gene>
<dbReference type="OrthoDB" id="4760524at2759"/>
<proteinExistence type="predicted"/>
<evidence type="ECO:0000313" key="5">
    <source>
        <dbReference type="Proteomes" id="UP000541558"/>
    </source>
</evidence>
<evidence type="ECO:0000259" key="3">
    <source>
        <dbReference type="Pfam" id="PF24883"/>
    </source>
</evidence>
<dbReference type="SUPFAM" id="SSF52540">
    <property type="entry name" value="P-loop containing nucleoside triphosphate hydrolases"/>
    <property type="match status" value="1"/>
</dbReference>
<dbReference type="PANTHER" id="PTHR10039:SF14">
    <property type="entry name" value="NACHT DOMAIN-CONTAINING PROTEIN"/>
    <property type="match status" value="1"/>
</dbReference>
<keyword evidence="5" id="KW-1185">Reference proteome</keyword>
<dbReference type="AlphaFoldDB" id="A0A8H5FMI0"/>
<sequence length="831" mass="92545">MPDFSTRLCSLLAPLKRRERDKAPSKDPGRLRRILGLRRSSISVVSTLQFEDERVDRSSTLGSVQPRDRPDTPTPTSPSTSSNAPAFLPSSSSSLGGAPPPTQSCPTSPSFFHGAHDFHLEHFVYNEAPGRALPSSPESASESLSWKSGWDDLIKQTAPNALYNSSVRFDAPKCDDDTRVGVIEEIMGWVTDREAPTKMLCMTGAAGAGKSCLQQSIAERCQEAGILASSFFFWTGDPTRNNVMGIAATMAYQVGLENMELRALIGAAVERDPLIFMRSLAVQVATLIVVPVKRFRAKAGDQAARSLPYVILIDGLDECENSDRQLELLSVLKTSFLDNDDSPFRIFIASRPEWAVRSALEPQSGFLHGLAYHIRLSDKYDASEDIRRMLWRRLREVGARSGDSRAGPNVWPTEEDIALIVAAASGQFIYAAVVVKYVSERRGSPVDRLRTVLTWRPSEDQRTAPFAALDLLYENILSHAKAAYDEVDTNAYEFILLFRAYRFLCQREQFSAQTLEMSDTIFGLPEGTWKLVISDLHSVVTAREDEGAGGHSFFFYHKSFEDFLGSPHRTKVYISQTVLNSFMVDRLMRYVSPETPYPTLGGTARLGVLTQLSICLETLLQAATDHSQASDQLPLAYFVLNEFTRTNGWNALKAGLCRFESTEGLSADDLTLLRRSASICLWIGSITFERIYPTLTGIDQNDISLGATVQRWMFSVFSESHSYIYAEPFDEKGKGHITELYLEEPPVMVVSTSSVPSLAVGRQLWWWRSSFKPACKKLFGDIVDQLNPTTKSTCFFGYRVHESITSPVFDEALPRTLPSWAQLKGPPAEQR</sequence>
<feature type="domain" description="Nephrocystin 3-like N-terminal" evidence="3">
    <location>
        <begin position="186"/>
        <end position="351"/>
    </location>
</feature>
<protein>
    <recommendedName>
        <fullName evidence="3">Nephrocystin 3-like N-terminal domain-containing protein</fullName>
    </recommendedName>
</protein>
<dbReference type="Proteomes" id="UP000541558">
    <property type="component" value="Unassembled WGS sequence"/>
</dbReference>
<dbReference type="InterPro" id="IPR056884">
    <property type="entry name" value="NPHP3-like_N"/>
</dbReference>
<dbReference type="Pfam" id="PF24883">
    <property type="entry name" value="NPHP3_N"/>
    <property type="match status" value="1"/>
</dbReference>
<evidence type="ECO:0000256" key="2">
    <source>
        <dbReference type="SAM" id="MobiDB-lite"/>
    </source>
</evidence>
<comment type="caution">
    <text evidence="4">The sequence shown here is derived from an EMBL/GenBank/DDBJ whole genome shotgun (WGS) entry which is preliminary data.</text>
</comment>
<evidence type="ECO:0000313" key="4">
    <source>
        <dbReference type="EMBL" id="KAF5341997.1"/>
    </source>
</evidence>
<name>A0A8H5FMI0_9AGAR</name>
<reference evidence="4 5" key="1">
    <citation type="journal article" date="2020" name="ISME J.">
        <title>Uncovering the hidden diversity of litter-decomposition mechanisms in mushroom-forming fungi.</title>
        <authorList>
            <person name="Floudas D."/>
            <person name="Bentzer J."/>
            <person name="Ahren D."/>
            <person name="Johansson T."/>
            <person name="Persson P."/>
            <person name="Tunlid A."/>
        </authorList>
    </citation>
    <scope>NUCLEOTIDE SEQUENCE [LARGE SCALE GENOMIC DNA]</scope>
    <source>
        <strain evidence="4 5">CBS 175.51</strain>
    </source>
</reference>
<keyword evidence="1" id="KW-0677">Repeat</keyword>
<feature type="compositionally biased region" description="Low complexity" evidence="2">
    <location>
        <begin position="77"/>
        <end position="97"/>
    </location>
</feature>
<evidence type="ECO:0000256" key="1">
    <source>
        <dbReference type="ARBA" id="ARBA00022737"/>
    </source>
</evidence>
<dbReference type="PANTHER" id="PTHR10039">
    <property type="entry name" value="AMELOGENIN"/>
    <property type="match status" value="1"/>
</dbReference>
<accession>A0A8H5FMI0</accession>
<dbReference type="InterPro" id="IPR027417">
    <property type="entry name" value="P-loop_NTPase"/>
</dbReference>